<dbReference type="Proteomes" id="UP000628884">
    <property type="component" value="Segment"/>
</dbReference>
<dbReference type="EMBL" id="MW477480">
    <property type="protein sequence ID" value="QRD99280.1"/>
    <property type="molecule type" value="Genomic_DNA"/>
</dbReference>
<evidence type="ECO:0000313" key="2">
    <source>
        <dbReference type="Proteomes" id="UP000628884"/>
    </source>
</evidence>
<gene>
    <name evidence="1" type="ORF">WHITING18_1</name>
</gene>
<protein>
    <submittedName>
        <fullName evidence="1">Uncharacterized protein</fullName>
    </submittedName>
</protein>
<proteinExistence type="predicted"/>
<accession>A0A889IM57</accession>
<name>A0A889IM57_9CAUD</name>
<sequence length="49" mass="5649">MKRTELEEHIANMFKDGTIKLQAHLFGTSGIYINVTVNDEVVLEWDNVE</sequence>
<reference evidence="1" key="1">
    <citation type="submission" date="2021-01" db="EMBL/GenBank/DDBJ databases">
        <authorList>
            <person name="Bauer P.J."/>
            <person name="Dasari S."/>
            <person name="Whiting K."/>
            <person name="Temple L."/>
        </authorList>
    </citation>
    <scope>NUCLEOTIDE SEQUENCE</scope>
</reference>
<organism evidence="1 2">
    <name type="scientific">Bacillus phage Whiting18</name>
    <dbReference type="NCBI Taxonomy" id="2803381"/>
    <lineage>
        <taxon>Viruses</taxon>
        <taxon>Duplodnaviria</taxon>
        <taxon>Heunggongvirae</taxon>
        <taxon>Uroviricota</taxon>
        <taxon>Caudoviricetes</taxon>
        <taxon>Salasmaviridae</taxon>
        <taxon>Picovirinae</taxon>
        <taxon>Salasvirus</taxon>
        <taxon>Salasvirus PZA</taxon>
    </lineage>
</organism>
<evidence type="ECO:0000313" key="1">
    <source>
        <dbReference type="EMBL" id="QRD99280.1"/>
    </source>
</evidence>